<dbReference type="InParanoid" id="D4H1X9"/>
<evidence type="ECO:0000256" key="9">
    <source>
        <dbReference type="HAMAP-Rule" id="MF_00024"/>
    </source>
</evidence>
<dbReference type="eggNOG" id="COG1270">
    <property type="taxonomic scope" value="Bacteria"/>
</dbReference>
<gene>
    <name evidence="9" type="primary">cobD</name>
    <name evidence="10" type="ordered locus">Dacet_0151</name>
</gene>
<dbReference type="HAMAP" id="MF_00024">
    <property type="entry name" value="CobD_CbiB"/>
    <property type="match status" value="1"/>
</dbReference>
<keyword evidence="11" id="KW-1185">Reference proteome</keyword>
<comment type="similarity">
    <text evidence="3 9">Belongs to the CobD/CbiB family.</text>
</comment>
<dbReference type="AlphaFoldDB" id="D4H1X9"/>
<keyword evidence="6 9" id="KW-0812">Transmembrane</keyword>
<dbReference type="UniPathway" id="UPA00148"/>
<dbReference type="PANTHER" id="PTHR34308">
    <property type="entry name" value="COBALAMIN BIOSYNTHESIS PROTEIN CBIB"/>
    <property type="match status" value="1"/>
</dbReference>
<dbReference type="PANTHER" id="PTHR34308:SF1">
    <property type="entry name" value="COBALAMIN BIOSYNTHESIS PROTEIN CBIB"/>
    <property type="match status" value="1"/>
</dbReference>
<keyword evidence="7 9" id="KW-1133">Transmembrane helix</keyword>
<dbReference type="NCBIfam" id="TIGR00380">
    <property type="entry name" value="cobal_cbiB"/>
    <property type="match status" value="1"/>
</dbReference>
<evidence type="ECO:0000313" key="11">
    <source>
        <dbReference type="Proteomes" id="UP000002012"/>
    </source>
</evidence>
<evidence type="ECO:0000313" key="10">
    <source>
        <dbReference type="EMBL" id="ADD66956.1"/>
    </source>
</evidence>
<name>D4H1X9_DENA2</name>
<dbReference type="InterPro" id="IPR004485">
    <property type="entry name" value="Cobalamin_biosynth_CobD/CbiB"/>
</dbReference>
<evidence type="ECO:0000256" key="3">
    <source>
        <dbReference type="ARBA" id="ARBA00006263"/>
    </source>
</evidence>
<dbReference type="GO" id="GO:0015420">
    <property type="term" value="F:ABC-type vitamin B12 transporter activity"/>
    <property type="evidence" value="ECO:0007669"/>
    <property type="project" value="UniProtKB-UniRule"/>
</dbReference>
<dbReference type="GO" id="GO:0009236">
    <property type="term" value="P:cobalamin biosynthetic process"/>
    <property type="evidence" value="ECO:0007669"/>
    <property type="project" value="UniProtKB-UniRule"/>
</dbReference>
<comment type="function">
    <text evidence="9">Converts cobyric acid to cobinamide by the addition of aminopropanol on the F carboxylic group.</text>
</comment>
<comment type="subcellular location">
    <subcellularLocation>
        <location evidence="1 9">Cell membrane</location>
        <topology evidence="1 9">Multi-pass membrane protein</topology>
    </subcellularLocation>
</comment>
<feature type="transmembrane region" description="Helical" evidence="9">
    <location>
        <begin position="162"/>
        <end position="186"/>
    </location>
</feature>
<dbReference type="GO" id="GO:0005886">
    <property type="term" value="C:plasma membrane"/>
    <property type="evidence" value="ECO:0007669"/>
    <property type="project" value="UniProtKB-SubCell"/>
</dbReference>
<evidence type="ECO:0000256" key="2">
    <source>
        <dbReference type="ARBA" id="ARBA00004953"/>
    </source>
</evidence>
<proteinExistence type="inferred from homology"/>
<keyword evidence="5 9" id="KW-0169">Cobalamin biosynthesis</keyword>
<dbReference type="KEGG" id="dap:Dacet_0151"/>
<evidence type="ECO:0000256" key="4">
    <source>
        <dbReference type="ARBA" id="ARBA00022475"/>
    </source>
</evidence>
<feature type="transmembrane region" description="Helical" evidence="9">
    <location>
        <begin position="206"/>
        <end position="230"/>
    </location>
</feature>
<dbReference type="PaxDb" id="522772-Dacet_0151"/>
<dbReference type="STRING" id="522772.Dacet_0151"/>
<dbReference type="EMBL" id="CP001968">
    <property type="protein sequence ID" value="ADD66956.1"/>
    <property type="molecule type" value="Genomic_DNA"/>
</dbReference>
<feature type="transmembrane region" description="Helical" evidence="9">
    <location>
        <begin position="84"/>
        <end position="104"/>
    </location>
</feature>
<feature type="transmembrane region" description="Helical" evidence="9">
    <location>
        <begin position="298"/>
        <end position="318"/>
    </location>
</feature>
<evidence type="ECO:0000256" key="1">
    <source>
        <dbReference type="ARBA" id="ARBA00004651"/>
    </source>
</evidence>
<reference evidence="10 11" key="1">
    <citation type="journal article" date="2010" name="Stand. Genomic Sci.">
        <title>Complete genome sequence of Denitrovibrio acetiphilus type strain (N2460).</title>
        <authorList>
            <person name="Kiss H."/>
            <person name="Lang E."/>
            <person name="Lapidus A."/>
            <person name="Copeland A."/>
            <person name="Nolan M."/>
            <person name="Glavina Del Rio T."/>
            <person name="Chen F."/>
            <person name="Lucas S."/>
            <person name="Tice H."/>
            <person name="Cheng J.F."/>
            <person name="Han C."/>
            <person name="Goodwin L."/>
            <person name="Pitluck S."/>
            <person name="Liolios K."/>
            <person name="Pati A."/>
            <person name="Ivanova N."/>
            <person name="Mavromatis K."/>
            <person name="Chen A."/>
            <person name="Palaniappan K."/>
            <person name="Land M."/>
            <person name="Hauser L."/>
            <person name="Chang Y.J."/>
            <person name="Jeffries C.D."/>
            <person name="Detter J.C."/>
            <person name="Brettin T."/>
            <person name="Spring S."/>
            <person name="Rohde M."/>
            <person name="Goker M."/>
            <person name="Woyke T."/>
            <person name="Bristow J."/>
            <person name="Eisen J.A."/>
            <person name="Markowitz V."/>
            <person name="Hugenholtz P."/>
            <person name="Kyrpides N.C."/>
            <person name="Klenk H.P."/>
        </authorList>
    </citation>
    <scope>NUCLEOTIDE SEQUENCE [LARGE SCALE GENOMIC DNA]</scope>
    <source>
        <strain evidence="11">DSM 12809 / NBRC 114555 / N2460</strain>
    </source>
</reference>
<feature type="transmembrane region" description="Helical" evidence="9">
    <location>
        <begin position="53"/>
        <end position="77"/>
    </location>
</feature>
<dbReference type="GO" id="GO:0048472">
    <property type="term" value="F:threonine-phosphate decarboxylase activity"/>
    <property type="evidence" value="ECO:0007669"/>
    <property type="project" value="InterPro"/>
</dbReference>
<comment type="pathway">
    <text evidence="2 9">Cofactor biosynthesis; adenosylcobalamin biosynthesis.</text>
</comment>
<dbReference type="HOGENOM" id="CLU_054212_0_0_0"/>
<keyword evidence="4 9" id="KW-1003">Cell membrane</keyword>
<feature type="transmembrane region" description="Helical" evidence="9">
    <location>
        <begin position="250"/>
        <end position="271"/>
    </location>
</feature>
<keyword evidence="8 9" id="KW-0472">Membrane</keyword>
<evidence type="ECO:0000256" key="8">
    <source>
        <dbReference type="ARBA" id="ARBA00023136"/>
    </source>
</evidence>
<sequence length="319" mass="35094">MEWFIGLNLLSVLFAYLLDVRFGEPNTPYHPVRLMGLLIENLERRFYSKVPKLYGGVLLLVLTMAMVVLATCIILGIAKLLGGFIYFMVSSLIMYFSISIKSMTDHAEAVFRPLSDGHIETAGQKLAMIVSRDTDGMDSEMIVRSCIESVSENFTDGVVSPIFYSVFFGGVGAVTFKAVSTLDSMVGYRNERYELFGRASAKADDLLNFIPARLSVLIISVAGFVKGVPFTKTFDVVKRFRLSHPSPNSAHSMSAFAGVLDVTLGGAVSYFGKVKEKPYIGDGKRELTPEIISEAVNLYKTSALTALLMACLPLMWIVL</sequence>
<organism evidence="10 11">
    <name type="scientific">Denitrovibrio acetiphilus (strain DSM 12809 / NBRC 114555 / N2460)</name>
    <dbReference type="NCBI Taxonomy" id="522772"/>
    <lineage>
        <taxon>Bacteria</taxon>
        <taxon>Pseudomonadati</taxon>
        <taxon>Deferribacterota</taxon>
        <taxon>Deferribacteres</taxon>
        <taxon>Deferribacterales</taxon>
        <taxon>Geovibrionaceae</taxon>
        <taxon>Denitrovibrio</taxon>
    </lineage>
</organism>
<protein>
    <recommendedName>
        <fullName evidence="9">Cobalamin biosynthesis protein CobD</fullName>
    </recommendedName>
</protein>
<dbReference type="OrthoDB" id="9811967at2"/>
<dbReference type="RefSeq" id="WP_013009504.1">
    <property type="nucleotide sequence ID" value="NC_013943.1"/>
</dbReference>
<evidence type="ECO:0000256" key="5">
    <source>
        <dbReference type="ARBA" id="ARBA00022573"/>
    </source>
</evidence>
<dbReference type="Pfam" id="PF03186">
    <property type="entry name" value="CobD_Cbib"/>
    <property type="match status" value="1"/>
</dbReference>
<accession>D4H1X9</accession>
<evidence type="ECO:0000256" key="7">
    <source>
        <dbReference type="ARBA" id="ARBA00022989"/>
    </source>
</evidence>
<dbReference type="Proteomes" id="UP000002012">
    <property type="component" value="Chromosome"/>
</dbReference>
<evidence type="ECO:0000256" key="6">
    <source>
        <dbReference type="ARBA" id="ARBA00022692"/>
    </source>
</evidence>